<dbReference type="AlphaFoldDB" id="A0A0J8QV63"/>
<dbReference type="Proteomes" id="UP000054559">
    <property type="component" value="Unassembled WGS sequence"/>
</dbReference>
<proteinExistence type="predicted"/>
<dbReference type="EMBL" id="DS268120">
    <property type="protein sequence ID" value="KMU76376.1"/>
    <property type="molecule type" value="Genomic_DNA"/>
</dbReference>
<evidence type="ECO:0000313" key="1">
    <source>
        <dbReference type="EMBL" id="KMU76376.1"/>
    </source>
</evidence>
<reference evidence="2" key="1">
    <citation type="journal article" date="2010" name="Genome Res.">
        <title>Population genomic sequencing of Coccidioides fungi reveals recent hybridization and transposon control.</title>
        <authorList>
            <person name="Neafsey D.E."/>
            <person name="Barker B.M."/>
            <person name="Sharpton T.J."/>
            <person name="Stajich J.E."/>
            <person name="Park D.J."/>
            <person name="Whiston E."/>
            <person name="Hung C.-Y."/>
            <person name="McMahan C."/>
            <person name="White J."/>
            <person name="Sykes S."/>
            <person name="Heiman D."/>
            <person name="Young S."/>
            <person name="Zeng Q."/>
            <person name="Abouelleil A."/>
            <person name="Aftuck L."/>
            <person name="Bessette D."/>
            <person name="Brown A."/>
            <person name="FitzGerald M."/>
            <person name="Lui A."/>
            <person name="Macdonald J.P."/>
            <person name="Priest M."/>
            <person name="Orbach M.J."/>
            <person name="Galgiani J.N."/>
            <person name="Kirkland T.N."/>
            <person name="Cole G.T."/>
            <person name="Birren B.W."/>
            <person name="Henn M.R."/>
            <person name="Taylor J.W."/>
            <person name="Rounsley S.D."/>
        </authorList>
    </citation>
    <scope>NUCLEOTIDE SEQUENCE [LARGE SCALE GENOMIC DNA]</scope>
    <source>
        <strain evidence="2">RMSCC 3703</strain>
    </source>
</reference>
<evidence type="ECO:0000313" key="2">
    <source>
        <dbReference type="Proteomes" id="UP000054559"/>
    </source>
</evidence>
<organism evidence="1 2">
    <name type="scientific">Coccidioides immitis RMSCC 3703</name>
    <dbReference type="NCBI Taxonomy" id="454286"/>
    <lineage>
        <taxon>Eukaryota</taxon>
        <taxon>Fungi</taxon>
        <taxon>Dikarya</taxon>
        <taxon>Ascomycota</taxon>
        <taxon>Pezizomycotina</taxon>
        <taxon>Eurotiomycetes</taxon>
        <taxon>Eurotiomycetidae</taxon>
        <taxon>Onygenales</taxon>
        <taxon>Onygenaceae</taxon>
        <taxon>Coccidioides</taxon>
    </lineage>
</organism>
<protein>
    <submittedName>
        <fullName evidence="1">Uncharacterized protein</fullName>
    </submittedName>
</protein>
<accession>A0A0J8QV63</accession>
<sequence length="147" mass="16673">MKWAEAAFRSRSYVDLDWEKEAYVYRRDGDYKRKQFFSRSRVRTPDTYVTTSSVLACRDYAVLKDTSKACAVHAAYDLTSELSTRLAIDPGQIEDQMGSPGPPISSEQARNTYRIPAMTIGASICYDGCRDDGLWVLLCYHIPPLDP</sequence>
<name>A0A0J8QV63_COCIT</name>
<gene>
    <name evidence="1" type="ORF">CISG_01110</name>
</gene>